<dbReference type="AlphaFoldDB" id="A0A1H3JHT5"/>
<evidence type="ECO:0000256" key="10">
    <source>
        <dbReference type="SAM" id="Phobius"/>
    </source>
</evidence>
<evidence type="ECO:0000256" key="9">
    <source>
        <dbReference type="ARBA" id="ARBA00023136"/>
    </source>
</evidence>
<dbReference type="InterPro" id="IPR006260">
    <property type="entry name" value="TonB/TolA_C"/>
</dbReference>
<evidence type="ECO:0000313" key="12">
    <source>
        <dbReference type="EMBL" id="SDY39437.1"/>
    </source>
</evidence>
<proteinExistence type="inferred from homology"/>
<dbReference type="GO" id="GO:0031992">
    <property type="term" value="F:energy transducer activity"/>
    <property type="evidence" value="ECO:0007669"/>
    <property type="project" value="TreeGrafter"/>
</dbReference>
<keyword evidence="3" id="KW-0813">Transport</keyword>
<dbReference type="InterPro" id="IPR037682">
    <property type="entry name" value="TonB_C"/>
</dbReference>
<dbReference type="OrthoDB" id="1039448at2"/>
<keyword evidence="13" id="KW-1185">Reference proteome</keyword>
<dbReference type="PANTHER" id="PTHR33446:SF2">
    <property type="entry name" value="PROTEIN TONB"/>
    <property type="match status" value="1"/>
</dbReference>
<evidence type="ECO:0000313" key="13">
    <source>
        <dbReference type="Proteomes" id="UP000199249"/>
    </source>
</evidence>
<sequence>MPPTLLPTTTAALLSWGLQSTLLLGAGWLLYRYVLRQERFFHFNRRFLLGLPWVALLVPPLLSAAEPGAWLSAWLPEPAAGGSGLLNGGLLPAITVRELSGGPTAGPMPWLLGLYGGGVLTLLLLLASQLLALHRSTRHFTREARPGYVLVRTGGQRPISSFGRLVFWDETAPLTTADARAVLAHELAHVRGHHTRERLLLEVARALLWPIPFVHRLPAALAQIHEFLADAAALRATAAPGAAVAAHPAAPEETATPYPALLARLALASLSPGLPLAHSFTQSFTLTRIRMLTTSAPLRRWKRWLPLPLSACLLLGLVACEKELDNAVPPPPPPTVVSIGSSVEAVQHKPGDPYNYVEQMPQYEGGQEQLLADISKTLNYPAGALAAKIEGRAFVKFTVGADGTIQNTEVQKGVAQNKPGVSKALAQELDEAALNAVRNLPGNWTPGRQNGEAVPVYFTVPITFSVE</sequence>
<dbReference type="SUPFAM" id="SSF74653">
    <property type="entry name" value="TolA/TonB C-terminal domain"/>
    <property type="match status" value="1"/>
</dbReference>
<keyword evidence="7" id="KW-0653">Protein transport</keyword>
<dbReference type="STRING" id="651662.SAMN04488069_10886"/>
<evidence type="ECO:0000256" key="2">
    <source>
        <dbReference type="ARBA" id="ARBA00006555"/>
    </source>
</evidence>
<dbReference type="GO" id="GO:0055085">
    <property type="term" value="P:transmembrane transport"/>
    <property type="evidence" value="ECO:0007669"/>
    <property type="project" value="InterPro"/>
</dbReference>
<feature type="transmembrane region" description="Helical" evidence="10">
    <location>
        <begin position="110"/>
        <end position="133"/>
    </location>
</feature>
<dbReference type="PROSITE" id="PS52015">
    <property type="entry name" value="TONB_CTD"/>
    <property type="match status" value="1"/>
</dbReference>
<evidence type="ECO:0000259" key="11">
    <source>
        <dbReference type="PROSITE" id="PS52015"/>
    </source>
</evidence>
<dbReference type="Gene3D" id="3.30.1150.10">
    <property type="match status" value="1"/>
</dbReference>
<evidence type="ECO:0000256" key="1">
    <source>
        <dbReference type="ARBA" id="ARBA00004383"/>
    </source>
</evidence>
<keyword evidence="9 10" id="KW-0472">Membrane</keyword>
<dbReference type="GO" id="GO:0098797">
    <property type="term" value="C:plasma membrane protein complex"/>
    <property type="evidence" value="ECO:0007669"/>
    <property type="project" value="TreeGrafter"/>
</dbReference>
<dbReference type="RefSeq" id="WP_092740762.1">
    <property type="nucleotide sequence ID" value="NZ_FNOV01000008.1"/>
</dbReference>
<dbReference type="EMBL" id="FNOV01000008">
    <property type="protein sequence ID" value="SDY39437.1"/>
    <property type="molecule type" value="Genomic_DNA"/>
</dbReference>
<keyword evidence="5" id="KW-0997">Cell inner membrane</keyword>
<dbReference type="Pfam" id="PF03544">
    <property type="entry name" value="TonB_C"/>
    <property type="match status" value="1"/>
</dbReference>
<evidence type="ECO:0000256" key="6">
    <source>
        <dbReference type="ARBA" id="ARBA00022692"/>
    </source>
</evidence>
<protein>
    <submittedName>
        <fullName evidence="12">TonB family C-terminal domain-containing protein</fullName>
    </submittedName>
</protein>
<dbReference type="GO" id="GO:0015031">
    <property type="term" value="P:protein transport"/>
    <property type="evidence" value="ECO:0007669"/>
    <property type="project" value="UniProtKB-KW"/>
</dbReference>
<reference evidence="13" key="1">
    <citation type="submission" date="2016-10" db="EMBL/GenBank/DDBJ databases">
        <authorList>
            <person name="Varghese N."/>
            <person name="Submissions S."/>
        </authorList>
    </citation>
    <scope>NUCLEOTIDE SEQUENCE [LARGE SCALE GENOMIC DNA]</scope>
    <source>
        <strain evidence="13">CGMCC 1.8975</strain>
    </source>
</reference>
<dbReference type="NCBIfam" id="TIGR01352">
    <property type="entry name" value="tonB_Cterm"/>
    <property type="match status" value="1"/>
</dbReference>
<evidence type="ECO:0000256" key="5">
    <source>
        <dbReference type="ARBA" id="ARBA00022519"/>
    </source>
</evidence>
<dbReference type="PANTHER" id="PTHR33446">
    <property type="entry name" value="PROTEIN TONB-RELATED"/>
    <property type="match status" value="1"/>
</dbReference>
<evidence type="ECO:0000256" key="4">
    <source>
        <dbReference type="ARBA" id="ARBA00022475"/>
    </source>
</evidence>
<keyword evidence="6 10" id="KW-0812">Transmembrane</keyword>
<keyword evidence="4" id="KW-1003">Cell membrane</keyword>
<feature type="transmembrane region" description="Helical" evidence="10">
    <location>
        <begin position="47"/>
        <end position="65"/>
    </location>
</feature>
<dbReference type="InterPro" id="IPR051045">
    <property type="entry name" value="TonB-dependent_transducer"/>
</dbReference>
<feature type="domain" description="TonB C-terminal" evidence="11">
    <location>
        <begin position="365"/>
        <end position="467"/>
    </location>
</feature>
<accession>A0A1H3JHT5</accession>
<evidence type="ECO:0000256" key="8">
    <source>
        <dbReference type="ARBA" id="ARBA00022989"/>
    </source>
</evidence>
<gene>
    <name evidence="12" type="ORF">SAMN04488069_10886</name>
</gene>
<keyword evidence="8 10" id="KW-1133">Transmembrane helix</keyword>
<comment type="similarity">
    <text evidence="2">Belongs to the TonB family.</text>
</comment>
<feature type="transmembrane region" description="Helical" evidence="10">
    <location>
        <begin position="12"/>
        <end position="35"/>
    </location>
</feature>
<dbReference type="Proteomes" id="UP000199249">
    <property type="component" value="Unassembled WGS sequence"/>
</dbReference>
<comment type="subcellular location">
    <subcellularLocation>
        <location evidence="1">Cell inner membrane</location>
        <topology evidence="1">Single-pass membrane protein</topology>
        <orientation evidence="1">Periplasmic side</orientation>
    </subcellularLocation>
</comment>
<evidence type="ECO:0000256" key="3">
    <source>
        <dbReference type="ARBA" id="ARBA00022448"/>
    </source>
</evidence>
<name>A0A1H3JHT5_9BACT</name>
<evidence type="ECO:0000256" key="7">
    <source>
        <dbReference type="ARBA" id="ARBA00022927"/>
    </source>
</evidence>
<organism evidence="12 13">
    <name type="scientific">Hymenobacter psychrophilus</name>
    <dbReference type="NCBI Taxonomy" id="651662"/>
    <lineage>
        <taxon>Bacteria</taxon>
        <taxon>Pseudomonadati</taxon>
        <taxon>Bacteroidota</taxon>
        <taxon>Cytophagia</taxon>
        <taxon>Cytophagales</taxon>
        <taxon>Hymenobacteraceae</taxon>
        <taxon>Hymenobacter</taxon>
    </lineage>
</organism>